<name>A0AA88MCW0_CHASR</name>
<dbReference type="AlphaFoldDB" id="A0AA88MCW0"/>
<organism evidence="1 2">
    <name type="scientific">Channa striata</name>
    <name type="common">Snakehead murrel</name>
    <name type="synonym">Ophicephalus striatus</name>
    <dbReference type="NCBI Taxonomy" id="64152"/>
    <lineage>
        <taxon>Eukaryota</taxon>
        <taxon>Metazoa</taxon>
        <taxon>Chordata</taxon>
        <taxon>Craniata</taxon>
        <taxon>Vertebrata</taxon>
        <taxon>Euteleostomi</taxon>
        <taxon>Actinopterygii</taxon>
        <taxon>Neopterygii</taxon>
        <taxon>Teleostei</taxon>
        <taxon>Neoteleostei</taxon>
        <taxon>Acanthomorphata</taxon>
        <taxon>Anabantaria</taxon>
        <taxon>Anabantiformes</taxon>
        <taxon>Channoidei</taxon>
        <taxon>Channidae</taxon>
        <taxon>Channa</taxon>
    </lineage>
</organism>
<dbReference type="Proteomes" id="UP001187415">
    <property type="component" value="Unassembled WGS sequence"/>
</dbReference>
<proteinExistence type="predicted"/>
<evidence type="ECO:0000313" key="1">
    <source>
        <dbReference type="EMBL" id="KAK2835335.1"/>
    </source>
</evidence>
<sequence>MSCCSATTINQRQCLGLRLIRVVGTPFRCPSIWCGGVSLAPWCCLLCGGDIPARIMHTTAEECQQYTACPGTTGSVVQTSTGQPR</sequence>
<evidence type="ECO:0000313" key="2">
    <source>
        <dbReference type="Proteomes" id="UP001187415"/>
    </source>
</evidence>
<protein>
    <submittedName>
        <fullName evidence="1">Uncharacterized protein</fullName>
    </submittedName>
</protein>
<reference evidence="1" key="1">
    <citation type="submission" date="2023-07" db="EMBL/GenBank/DDBJ databases">
        <title>Chromosome-level Genome Assembly of Striped Snakehead (Channa striata).</title>
        <authorList>
            <person name="Liu H."/>
        </authorList>
    </citation>
    <scope>NUCLEOTIDE SEQUENCE</scope>
    <source>
        <strain evidence="1">Gz</strain>
        <tissue evidence="1">Muscle</tissue>
    </source>
</reference>
<keyword evidence="2" id="KW-1185">Reference proteome</keyword>
<dbReference type="EMBL" id="JAUPFM010000012">
    <property type="protein sequence ID" value="KAK2835335.1"/>
    <property type="molecule type" value="Genomic_DNA"/>
</dbReference>
<gene>
    <name evidence="1" type="ORF">Q5P01_015819</name>
</gene>
<accession>A0AA88MCW0</accession>
<comment type="caution">
    <text evidence="1">The sequence shown here is derived from an EMBL/GenBank/DDBJ whole genome shotgun (WGS) entry which is preliminary data.</text>
</comment>